<dbReference type="Proteomes" id="UP000295008">
    <property type="component" value="Unassembled WGS sequence"/>
</dbReference>
<feature type="domain" description="PPM-type phosphatase" evidence="1">
    <location>
        <begin position="2"/>
        <end position="216"/>
    </location>
</feature>
<organism evidence="2 3">
    <name type="scientific">Hydrogenispora ethanolica</name>
    <dbReference type="NCBI Taxonomy" id="1082276"/>
    <lineage>
        <taxon>Bacteria</taxon>
        <taxon>Bacillati</taxon>
        <taxon>Bacillota</taxon>
        <taxon>Hydrogenispora</taxon>
    </lineage>
</organism>
<evidence type="ECO:0000313" key="2">
    <source>
        <dbReference type="EMBL" id="TCL63799.1"/>
    </source>
</evidence>
<sequence>MKFDVGISGVAKYREEVTGDTPEVIQSKDAITVILSDGLGSGIKASILSILTAKIAAGLLRRNVSLEQVFATIADTLPTCKVRNLAYATLTILKIMDNGAAHLIEYDNPGLLLLRDGAVQPLERRSRDIAGKAIREAFFQVEVGDLLLLNSDGVINAGVGGMFKLGLGEAGLVDNLQQRGLLAAEAEELAAKIADLADCCYLCQPCDDSTAIVIRARHARNAVVFTGPPKAQEQDPQVVERLLEFKNGQKIVCGGASGNLVARLTGKAIKTSLQYEDPSVPPVAAIEGIDLVTEGVLTLNKCLEKLAEYQAGKVLPNGSDGATLLSRALLKADHIAFLVGTAFNPAHEEIMHSLQLKTRTEAVKQIAGLLAGMGKELSLEIF</sequence>
<dbReference type="Pfam" id="PF07228">
    <property type="entry name" value="SpoIIE"/>
    <property type="match status" value="1"/>
</dbReference>
<dbReference type="InterPro" id="IPR001932">
    <property type="entry name" value="PPM-type_phosphatase-like_dom"/>
</dbReference>
<name>A0A4R1RDC7_HYDET</name>
<dbReference type="AlphaFoldDB" id="A0A4R1RDC7"/>
<proteinExistence type="predicted"/>
<reference evidence="2 3" key="1">
    <citation type="submission" date="2019-03" db="EMBL/GenBank/DDBJ databases">
        <title>Genomic Encyclopedia of Type Strains, Phase IV (KMG-IV): sequencing the most valuable type-strain genomes for metagenomic binning, comparative biology and taxonomic classification.</title>
        <authorList>
            <person name="Goeker M."/>
        </authorList>
    </citation>
    <scope>NUCLEOTIDE SEQUENCE [LARGE SCALE GENOMIC DNA]</scope>
    <source>
        <strain evidence="2 3">LX-B</strain>
    </source>
</reference>
<evidence type="ECO:0000313" key="3">
    <source>
        <dbReference type="Proteomes" id="UP000295008"/>
    </source>
</evidence>
<protein>
    <submittedName>
        <fullName evidence="2">Stage II sporulation protein E</fullName>
    </submittedName>
</protein>
<dbReference type="EMBL" id="SLUN01000020">
    <property type="protein sequence ID" value="TCL63799.1"/>
    <property type="molecule type" value="Genomic_DNA"/>
</dbReference>
<dbReference type="Gene3D" id="3.60.40.10">
    <property type="entry name" value="PPM-type phosphatase domain"/>
    <property type="match status" value="1"/>
</dbReference>
<dbReference type="RefSeq" id="WP_132015321.1">
    <property type="nucleotide sequence ID" value="NZ_SLUN01000020.1"/>
</dbReference>
<dbReference type="SUPFAM" id="SSF81606">
    <property type="entry name" value="PP2C-like"/>
    <property type="match status" value="1"/>
</dbReference>
<dbReference type="InterPro" id="IPR036457">
    <property type="entry name" value="PPM-type-like_dom_sf"/>
</dbReference>
<keyword evidence="3" id="KW-1185">Reference proteome</keyword>
<accession>A0A4R1RDC7</accession>
<comment type="caution">
    <text evidence="2">The sequence shown here is derived from an EMBL/GenBank/DDBJ whole genome shotgun (WGS) entry which is preliminary data.</text>
</comment>
<gene>
    <name evidence="2" type="ORF">EDC14_102084</name>
</gene>
<dbReference type="SMART" id="SM00331">
    <property type="entry name" value="PP2C_SIG"/>
    <property type="match status" value="1"/>
</dbReference>
<evidence type="ECO:0000259" key="1">
    <source>
        <dbReference type="SMART" id="SM00331"/>
    </source>
</evidence>
<dbReference type="OrthoDB" id="1090916at2"/>